<accession>A0A2T3G6H5</accession>
<dbReference type="NCBIfam" id="TIGR00678">
    <property type="entry name" value="holB"/>
    <property type="match status" value="1"/>
</dbReference>
<dbReference type="GO" id="GO:0003677">
    <property type="term" value="F:DNA binding"/>
    <property type="evidence" value="ECO:0007669"/>
    <property type="project" value="InterPro"/>
</dbReference>
<dbReference type="Gene3D" id="1.10.8.60">
    <property type="match status" value="1"/>
</dbReference>
<evidence type="ECO:0000313" key="13">
    <source>
        <dbReference type="EMBL" id="MCQ5061509.1"/>
    </source>
</evidence>
<dbReference type="InterPro" id="IPR022754">
    <property type="entry name" value="DNA_pol_III_gamma-3"/>
</dbReference>
<keyword evidence="10" id="KW-0239">DNA-directed DNA polymerase</keyword>
<dbReference type="Pfam" id="PF12169">
    <property type="entry name" value="DNA_pol3_gamma3"/>
    <property type="match status" value="1"/>
</dbReference>
<evidence type="ECO:0000313" key="15">
    <source>
        <dbReference type="Proteomes" id="UP000240974"/>
    </source>
</evidence>
<dbReference type="EMBL" id="JANGBO010000004">
    <property type="protein sequence ID" value="MCQ5061509.1"/>
    <property type="molecule type" value="Genomic_DNA"/>
</dbReference>
<evidence type="ECO:0000256" key="11">
    <source>
        <dbReference type="ARBA" id="ARBA00049244"/>
    </source>
</evidence>
<dbReference type="PANTHER" id="PTHR11669:SF0">
    <property type="entry name" value="PROTEIN STICHEL-LIKE 2"/>
    <property type="match status" value="1"/>
</dbReference>
<dbReference type="InterPro" id="IPR012763">
    <property type="entry name" value="DNA_pol_III_sug/sutau_N"/>
</dbReference>
<dbReference type="InterPro" id="IPR050238">
    <property type="entry name" value="DNA_Rep/Repair_Clamp_Loader"/>
</dbReference>
<keyword evidence="8" id="KW-0862">Zinc</keyword>
<protein>
    <recommendedName>
        <fullName evidence="2">DNA-directed DNA polymerase</fullName>
        <ecNumber evidence="2">2.7.7.7</ecNumber>
    </recommendedName>
</protein>
<keyword evidence="4 13" id="KW-0548">Nucleotidyltransferase</keyword>
<dbReference type="InterPro" id="IPR003593">
    <property type="entry name" value="AAA+_ATPase"/>
</dbReference>
<evidence type="ECO:0000256" key="7">
    <source>
        <dbReference type="ARBA" id="ARBA00022741"/>
    </source>
</evidence>
<dbReference type="PRINTS" id="PR00300">
    <property type="entry name" value="CLPPROTEASEA"/>
</dbReference>
<keyword evidence="15" id="KW-1185">Reference proteome</keyword>
<evidence type="ECO:0000313" key="14">
    <source>
        <dbReference type="EMBL" id="PST43093.1"/>
    </source>
</evidence>
<dbReference type="AlphaFoldDB" id="A0A2T3G6H5"/>
<evidence type="ECO:0000256" key="1">
    <source>
        <dbReference type="ARBA" id="ARBA00006360"/>
    </source>
</evidence>
<evidence type="ECO:0000256" key="6">
    <source>
        <dbReference type="ARBA" id="ARBA00022723"/>
    </source>
</evidence>
<keyword evidence="3 13" id="KW-0808">Transferase</keyword>
<dbReference type="CDD" id="cd18137">
    <property type="entry name" value="HLD_clamp_pol_III_gamma_tau"/>
    <property type="match status" value="1"/>
</dbReference>
<dbReference type="Proteomes" id="UP000240974">
    <property type="component" value="Unassembled WGS sequence"/>
</dbReference>
<keyword evidence="5" id="KW-0235">DNA replication</keyword>
<reference evidence="14 15" key="1">
    <citation type="journal article" date="2019" name="Int. J. Syst. Evol. Microbiol.">
        <title>Faecalibacillus intestinalis gen. nov., sp. nov. and Faecalibacillus faecis sp. nov., isolated from human faeces.</title>
        <authorList>
            <person name="Seo B."/>
            <person name="Jeon K."/>
            <person name="Baek I."/>
            <person name="Lee Y.M."/>
            <person name="Baek K."/>
            <person name="Ko G."/>
        </authorList>
    </citation>
    <scope>NUCLEOTIDE SEQUENCE [LARGE SCALE GENOMIC DNA]</scope>
    <source>
        <strain evidence="14 15">SNUG30099</strain>
    </source>
</reference>
<dbReference type="NCBIfam" id="TIGR02397">
    <property type="entry name" value="dnaX_nterm"/>
    <property type="match status" value="1"/>
</dbReference>
<keyword evidence="7" id="KW-0547">Nucleotide-binding</keyword>
<dbReference type="Proteomes" id="UP001204814">
    <property type="component" value="Unassembled WGS sequence"/>
</dbReference>
<dbReference type="GO" id="GO:0008408">
    <property type="term" value="F:3'-5' exonuclease activity"/>
    <property type="evidence" value="ECO:0007669"/>
    <property type="project" value="InterPro"/>
</dbReference>
<dbReference type="RefSeq" id="WP_107029242.1">
    <property type="nucleotide sequence ID" value="NZ_JADPGY010000010.1"/>
</dbReference>
<comment type="similarity">
    <text evidence="1">Belongs to the DnaX/STICHEL family.</text>
</comment>
<dbReference type="NCBIfam" id="NF004046">
    <property type="entry name" value="PRK05563.1"/>
    <property type="match status" value="1"/>
</dbReference>
<name>A0A2T3G6H5_9FIRM</name>
<dbReference type="InterPro" id="IPR001270">
    <property type="entry name" value="ClpA/B"/>
</dbReference>
<sequence>MSYKALYRTYRPQTFEDVAGQSHVTITLKNAIKENRIAHAYLFAGPRGTGKTTIAKILAKAINCTGDHPPCNECPNCKAITQGDHPDVIEIDAASNNGVNEVRDLIDKVKYAPINAKYKVYIIDEVHMMTPEAFNALLKTLEEPPAHIVFILATTEPHKILPTIISRCQRFDFKRVDEHDIISRLEYVLKEENVEYDEESLEIISKLADGGMRDALSILEQCLAYDRHLTVENINKVYGLLANDEKIRLIKLLLTKDMKNVLKTLDHMMSLSIDLKRLTQDLIDVLKDVIIFKNTQDLSLLFVLHKNDIQQIVPYILVEEAFQMIDIFMDASSHYGQAVDSSTYFELALLKICNQIENEHKEVVVEEPKVIENVSHETLVEVQQEEVVEKPVEKIQEPVIEPQEYLQEKVEEKKEPKVEQVETPVEESKEEVKEVKTTAQIEVDFNDILNILVQAKRTVLNDIQDKWPVIRRYCYNLNTAKYANMLCDAKPVAAGEKGFILTLKYQPEVNSINYTENYYPLKNFLKEVLGSEYDFIAVMEADWPNMRQKFIQLSKEKKLPQPQPIVLHHIDEYHEPVVELTEAQQYAIDMFGDEIVEFEE</sequence>
<dbReference type="SUPFAM" id="SSF48019">
    <property type="entry name" value="post-AAA+ oligomerization domain-like"/>
    <property type="match status" value="1"/>
</dbReference>
<evidence type="ECO:0000256" key="8">
    <source>
        <dbReference type="ARBA" id="ARBA00022833"/>
    </source>
</evidence>
<evidence type="ECO:0000256" key="4">
    <source>
        <dbReference type="ARBA" id="ARBA00022695"/>
    </source>
</evidence>
<reference evidence="13" key="2">
    <citation type="submission" date="2022-06" db="EMBL/GenBank/DDBJ databases">
        <title>Isolation of gut microbiota from human fecal samples.</title>
        <authorList>
            <person name="Pamer E.G."/>
            <person name="Barat B."/>
            <person name="Waligurski E."/>
            <person name="Medina S."/>
            <person name="Paddock L."/>
            <person name="Mostad J."/>
        </authorList>
    </citation>
    <scope>NUCLEOTIDE SEQUENCE</scope>
    <source>
        <strain evidence="13">DFI.6.24</strain>
    </source>
</reference>
<dbReference type="InterPro" id="IPR027417">
    <property type="entry name" value="P-loop_NTPase"/>
</dbReference>
<dbReference type="EMBL" id="PYLQ01000002">
    <property type="protein sequence ID" value="PST43093.1"/>
    <property type="molecule type" value="Genomic_DNA"/>
</dbReference>
<dbReference type="GO" id="GO:0006261">
    <property type="term" value="P:DNA-templated DNA replication"/>
    <property type="evidence" value="ECO:0007669"/>
    <property type="project" value="TreeGrafter"/>
</dbReference>
<dbReference type="GO" id="GO:0009360">
    <property type="term" value="C:DNA polymerase III complex"/>
    <property type="evidence" value="ECO:0007669"/>
    <property type="project" value="InterPro"/>
</dbReference>
<evidence type="ECO:0000256" key="5">
    <source>
        <dbReference type="ARBA" id="ARBA00022705"/>
    </source>
</evidence>
<gene>
    <name evidence="13" type="primary">dnaX</name>
    <name evidence="14" type="ORF">C7U54_02890</name>
    <name evidence="13" type="ORF">NE542_06635</name>
</gene>
<dbReference type="GO" id="GO:0003887">
    <property type="term" value="F:DNA-directed DNA polymerase activity"/>
    <property type="evidence" value="ECO:0007669"/>
    <property type="project" value="UniProtKB-KW"/>
</dbReference>
<dbReference type="InterPro" id="IPR008921">
    <property type="entry name" value="DNA_pol3_clamp-load_cplx_C"/>
</dbReference>
<proteinExistence type="inferred from homology"/>
<keyword evidence="9" id="KW-0067">ATP-binding</keyword>
<dbReference type="CDD" id="cd00009">
    <property type="entry name" value="AAA"/>
    <property type="match status" value="1"/>
</dbReference>
<dbReference type="Gene3D" id="1.20.272.10">
    <property type="match status" value="1"/>
</dbReference>
<comment type="catalytic activity">
    <reaction evidence="11">
        <text>DNA(n) + a 2'-deoxyribonucleoside 5'-triphosphate = DNA(n+1) + diphosphate</text>
        <dbReference type="Rhea" id="RHEA:22508"/>
        <dbReference type="Rhea" id="RHEA-COMP:17339"/>
        <dbReference type="Rhea" id="RHEA-COMP:17340"/>
        <dbReference type="ChEBI" id="CHEBI:33019"/>
        <dbReference type="ChEBI" id="CHEBI:61560"/>
        <dbReference type="ChEBI" id="CHEBI:173112"/>
        <dbReference type="EC" id="2.7.7.7"/>
    </reaction>
</comment>
<dbReference type="SMART" id="SM00382">
    <property type="entry name" value="AAA"/>
    <property type="match status" value="1"/>
</dbReference>
<dbReference type="InterPro" id="IPR004622">
    <property type="entry name" value="DNA_pol_HolB"/>
</dbReference>
<dbReference type="GO" id="GO:0046872">
    <property type="term" value="F:metal ion binding"/>
    <property type="evidence" value="ECO:0007669"/>
    <property type="project" value="UniProtKB-KW"/>
</dbReference>
<feature type="domain" description="AAA+ ATPase" evidence="12">
    <location>
        <begin position="37"/>
        <end position="177"/>
    </location>
</feature>
<dbReference type="EC" id="2.7.7.7" evidence="2"/>
<dbReference type="PANTHER" id="PTHR11669">
    <property type="entry name" value="REPLICATION FACTOR C / DNA POLYMERASE III GAMMA-TAU SUBUNIT"/>
    <property type="match status" value="1"/>
</dbReference>
<dbReference type="Pfam" id="PF22608">
    <property type="entry name" value="DNAX_ATPase_lid"/>
    <property type="match status" value="1"/>
</dbReference>
<evidence type="ECO:0000256" key="3">
    <source>
        <dbReference type="ARBA" id="ARBA00022679"/>
    </source>
</evidence>
<dbReference type="FunFam" id="3.40.50.300:FF:000014">
    <property type="entry name" value="DNA polymerase III subunit gamma/tau"/>
    <property type="match status" value="1"/>
</dbReference>
<dbReference type="SUPFAM" id="SSF52540">
    <property type="entry name" value="P-loop containing nucleoside triphosphate hydrolases"/>
    <property type="match status" value="1"/>
</dbReference>
<evidence type="ECO:0000256" key="10">
    <source>
        <dbReference type="ARBA" id="ARBA00022932"/>
    </source>
</evidence>
<dbReference type="Gene3D" id="3.40.50.300">
    <property type="entry name" value="P-loop containing nucleotide triphosphate hydrolases"/>
    <property type="match status" value="1"/>
</dbReference>
<dbReference type="Pfam" id="PF13177">
    <property type="entry name" value="DNA_pol3_delta2"/>
    <property type="match status" value="1"/>
</dbReference>
<comment type="caution">
    <text evidence="14">The sequence shown here is derived from an EMBL/GenBank/DDBJ whole genome shotgun (WGS) entry which is preliminary data.</text>
</comment>
<keyword evidence="6" id="KW-0479">Metal-binding</keyword>
<evidence type="ECO:0000256" key="2">
    <source>
        <dbReference type="ARBA" id="ARBA00012417"/>
    </source>
</evidence>
<evidence type="ECO:0000256" key="9">
    <source>
        <dbReference type="ARBA" id="ARBA00022840"/>
    </source>
</evidence>
<evidence type="ECO:0000259" key="12">
    <source>
        <dbReference type="SMART" id="SM00382"/>
    </source>
</evidence>
<organism evidence="14 15">
    <name type="scientific">Faecalibacillus intestinalis</name>
    <dbReference type="NCBI Taxonomy" id="1982626"/>
    <lineage>
        <taxon>Bacteria</taxon>
        <taxon>Bacillati</taxon>
        <taxon>Bacillota</taxon>
        <taxon>Erysipelotrichia</taxon>
        <taxon>Erysipelotrichales</taxon>
        <taxon>Coprobacillaceae</taxon>
        <taxon>Faecalibacillus</taxon>
    </lineage>
</organism>
<dbReference type="GO" id="GO:0005524">
    <property type="term" value="F:ATP binding"/>
    <property type="evidence" value="ECO:0007669"/>
    <property type="project" value="UniProtKB-KW"/>
</dbReference>
<dbReference type="InterPro" id="IPR045085">
    <property type="entry name" value="HLD_clamp_pol_III_gamma_tau"/>
</dbReference>